<organism evidence="3">
    <name type="scientific">freshwater metagenome</name>
    <dbReference type="NCBI Taxonomy" id="449393"/>
    <lineage>
        <taxon>unclassified sequences</taxon>
        <taxon>metagenomes</taxon>
        <taxon>ecological metagenomes</taxon>
    </lineage>
</organism>
<accession>A0A6J6EDK8</accession>
<gene>
    <name evidence="3" type="ORF">UFOPK1684_00880</name>
</gene>
<dbReference type="EMBL" id="CAEZTM010000037">
    <property type="protein sequence ID" value="CAB4573305.1"/>
    <property type="molecule type" value="Genomic_DNA"/>
</dbReference>
<proteinExistence type="predicted"/>
<keyword evidence="1" id="KW-1133">Transmembrane helix</keyword>
<dbReference type="InterPro" id="IPR026004">
    <property type="entry name" value="Septum_form"/>
</dbReference>
<evidence type="ECO:0000256" key="1">
    <source>
        <dbReference type="SAM" id="Phobius"/>
    </source>
</evidence>
<keyword evidence="1" id="KW-0812">Transmembrane</keyword>
<keyword evidence="1" id="KW-0472">Membrane</keyword>
<protein>
    <submittedName>
        <fullName evidence="3">Unannotated protein</fullName>
    </submittedName>
</protein>
<name>A0A6J6EDK8_9ZZZZ</name>
<sequence length="204" mass="22176">MTTEEPQDALRPRKRLTATATGQSIFIGLWILGTLVIVAILAGAFLFGQSFSRASATDSEIALEEAQVPAVEFPTLHGVPIEPGQWPWDELRGGECISGFAGAFAEAFTVVGCEVPHDAQLMTAVLLSRRAEEPFPGLDDVVQVARETCEVTDRIDYTLATQYDDLIVDYSYPASEEQWAQGERGVYCFVLRSSGGTLQGDLVD</sequence>
<dbReference type="AlphaFoldDB" id="A0A6J6EDK8"/>
<evidence type="ECO:0000313" key="3">
    <source>
        <dbReference type="EMBL" id="CAB4573305.1"/>
    </source>
</evidence>
<reference evidence="3" key="1">
    <citation type="submission" date="2020-05" db="EMBL/GenBank/DDBJ databases">
        <authorList>
            <person name="Chiriac C."/>
            <person name="Salcher M."/>
            <person name="Ghai R."/>
            <person name="Kavagutti S V."/>
        </authorList>
    </citation>
    <scope>NUCLEOTIDE SEQUENCE</scope>
</reference>
<feature type="transmembrane region" description="Helical" evidence="1">
    <location>
        <begin position="25"/>
        <end position="47"/>
    </location>
</feature>
<feature type="domain" description="Septum formation-related" evidence="2">
    <location>
        <begin position="95"/>
        <end position="188"/>
    </location>
</feature>
<dbReference type="Pfam" id="PF13845">
    <property type="entry name" value="Septum_form"/>
    <property type="match status" value="1"/>
</dbReference>
<evidence type="ECO:0000259" key="2">
    <source>
        <dbReference type="Pfam" id="PF13845"/>
    </source>
</evidence>